<dbReference type="Pfam" id="PF23728">
    <property type="entry name" value="Tubby_C_like"/>
    <property type="match status" value="1"/>
</dbReference>
<evidence type="ECO:0000313" key="3">
    <source>
        <dbReference type="Proteomes" id="UP000310334"/>
    </source>
</evidence>
<dbReference type="Proteomes" id="UP000310334">
    <property type="component" value="Unassembled WGS sequence"/>
</dbReference>
<accession>A0A4S4BPZ7</accession>
<dbReference type="InterPro" id="IPR056944">
    <property type="entry name" value="Tubby_C-like"/>
</dbReference>
<sequence>MEIYTFKKPILKKSTKNIDIIDSEDQIIGSIQRYFRNKFEYIVDQIFDELSIHVRVFDKNGDLKVNAQEGPFIKNFLKSKWDVNDKEYGEFQLVDHTKIKTNARLAYTIHNHHYKVEKDIYNKVTRIKDSSGKTICEITYDKPIPPKTITIKILSPVTDIYTIACIYYLFSLRD</sequence>
<feature type="domain" description="Tubby C-terminal" evidence="1">
    <location>
        <begin position="4"/>
        <end position="170"/>
    </location>
</feature>
<reference evidence="2 3" key="1">
    <citation type="submission" date="2019-04" db="EMBL/GenBank/DDBJ databases">
        <title>Bacillus sediminilitoris sp. nov., isolated from a tidal flat sediment on the East China Sea.</title>
        <authorList>
            <person name="Wei Y."/>
            <person name="Mao H."/>
            <person name="Fang J."/>
        </authorList>
    </citation>
    <scope>NUCLEOTIDE SEQUENCE [LARGE SCALE GENOMIC DNA]</scope>
    <source>
        <strain evidence="2 3">DSL-17</strain>
    </source>
</reference>
<comment type="caution">
    <text evidence="2">The sequence shown here is derived from an EMBL/GenBank/DDBJ whole genome shotgun (WGS) entry which is preliminary data.</text>
</comment>
<organism evidence="2 3">
    <name type="scientific">Metabacillus sediminilitoris</name>
    <dbReference type="NCBI Taxonomy" id="2567941"/>
    <lineage>
        <taxon>Bacteria</taxon>
        <taxon>Bacillati</taxon>
        <taxon>Bacillota</taxon>
        <taxon>Bacilli</taxon>
        <taxon>Bacillales</taxon>
        <taxon>Bacillaceae</taxon>
        <taxon>Metabacillus</taxon>
    </lineage>
</organism>
<keyword evidence="3" id="KW-1185">Reference proteome</keyword>
<dbReference type="AlphaFoldDB" id="A0A4S4BPZ7"/>
<evidence type="ECO:0000259" key="1">
    <source>
        <dbReference type="Pfam" id="PF23728"/>
    </source>
</evidence>
<gene>
    <name evidence="2" type="ORF">E6W99_24930</name>
</gene>
<name>A0A4S4BPZ7_9BACI</name>
<evidence type="ECO:0000313" key="2">
    <source>
        <dbReference type="EMBL" id="THF74666.1"/>
    </source>
</evidence>
<dbReference type="EMBL" id="SSNT01000034">
    <property type="protein sequence ID" value="THF74666.1"/>
    <property type="molecule type" value="Genomic_DNA"/>
</dbReference>
<protein>
    <recommendedName>
        <fullName evidence="1">Tubby C-terminal domain-containing protein</fullName>
    </recommendedName>
</protein>
<dbReference type="OrthoDB" id="2844056at2"/>
<proteinExistence type="predicted"/>
<dbReference type="RefSeq" id="WP_136358923.1">
    <property type="nucleotide sequence ID" value="NZ_CP046266.1"/>
</dbReference>